<dbReference type="InterPro" id="IPR001841">
    <property type="entry name" value="Znf_RING"/>
</dbReference>
<evidence type="ECO:0000313" key="9">
    <source>
        <dbReference type="Proteomes" id="UP000008311"/>
    </source>
</evidence>
<dbReference type="GO" id="GO:0016567">
    <property type="term" value="P:protein ubiquitination"/>
    <property type="evidence" value="ECO:0000318"/>
    <property type="project" value="GO_Central"/>
</dbReference>
<keyword evidence="3" id="KW-0479">Metal-binding</keyword>
<dbReference type="PANTHER" id="PTHR15710:SF196">
    <property type="entry name" value="F6A14.12 PROTEIN-RELATED"/>
    <property type="match status" value="1"/>
</dbReference>
<proteinExistence type="predicted"/>
<dbReference type="GO" id="GO:0061630">
    <property type="term" value="F:ubiquitin protein ligase activity"/>
    <property type="evidence" value="ECO:0000318"/>
    <property type="project" value="GO_Central"/>
</dbReference>
<organism evidence="8 9">
    <name type="scientific">Ricinus communis</name>
    <name type="common">Castor bean</name>
    <dbReference type="NCBI Taxonomy" id="3988"/>
    <lineage>
        <taxon>Eukaryota</taxon>
        <taxon>Viridiplantae</taxon>
        <taxon>Streptophyta</taxon>
        <taxon>Embryophyta</taxon>
        <taxon>Tracheophyta</taxon>
        <taxon>Spermatophyta</taxon>
        <taxon>Magnoliopsida</taxon>
        <taxon>eudicotyledons</taxon>
        <taxon>Gunneridae</taxon>
        <taxon>Pentapetalae</taxon>
        <taxon>rosids</taxon>
        <taxon>fabids</taxon>
        <taxon>Malpighiales</taxon>
        <taxon>Euphorbiaceae</taxon>
        <taxon>Acalyphoideae</taxon>
        <taxon>Acalypheae</taxon>
        <taxon>Ricinus</taxon>
    </lineage>
</organism>
<dbReference type="EC" id="2.3.2.27" evidence="2"/>
<evidence type="ECO:0000256" key="3">
    <source>
        <dbReference type="ARBA" id="ARBA00022723"/>
    </source>
</evidence>
<reference evidence="9" key="1">
    <citation type="journal article" date="2010" name="Nat. Biotechnol.">
        <title>Draft genome sequence of the oilseed species Ricinus communis.</title>
        <authorList>
            <person name="Chan A.P."/>
            <person name="Crabtree J."/>
            <person name="Zhao Q."/>
            <person name="Lorenzi H."/>
            <person name="Orvis J."/>
            <person name="Puiu D."/>
            <person name="Melake-Berhan A."/>
            <person name="Jones K.M."/>
            <person name="Redman J."/>
            <person name="Chen G."/>
            <person name="Cahoon E.B."/>
            <person name="Gedil M."/>
            <person name="Stanke M."/>
            <person name="Haas B.J."/>
            <person name="Wortman J.R."/>
            <person name="Fraser-Liggett C.M."/>
            <person name="Ravel J."/>
            <person name="Rabinowicz P.D."/>
        </authorList>
    </citation>
    <scope>NUCLEOTIDE SEQUENCE [LARGE SCALE GENOMIC DNA]</scope>
    <source>
        <strain evidence="9">cv. Hale</strain>
    </source>
</reference>
<keyword evidence="5" id="KW-0862">Zinc</keyword>
<dbReference type="SMART" id="SM00184">
    <property type="entry name" value="RING"/>
    <property type="match status" value="1"/>
</dbReference>
<feature type="domain" description="RING-type" evidence="7">
    <location>
        <begin position="188"/>
        <end position="229"/>
    </location>
</feature>
<accession>B9T8K2</accession>
<keyword evidence="4 6" id="KW-0863">Zinc-finger</keyword>
<dbReference type="Pfam" id="PF13639">
    <property type="entry name" value="zf-RING_2"/>
    <property type="match status" value="1"/>
</dbReference>
<dbReference type="InterPro" id="IPR013083">
    <property type="entry name" value="Znf_RING/FYVE/PHD"/>
</dbReference>
<sequence length="234" mass="27272">MASDYDEDFYFDVKGSTYADASLGAKTAVKVKFIFFKVLQRYVSYPDDVQEPFMLPEIRELETTSVMHILTCGPFIHQEPAKRLAMKILNCWHIPEYVQKQIVEQVCYKAMKMALKRINMPGFGVQVVASIDMIKYEECDYSQYEEALRNAEIESMEVDAYKPKPATKSSIEALERFVFDDVESSKDCTICMDEIEVGMQAIRMPCSHYYHQDCIINWLQNSHFCPLCRYQMPY</sequence>
<evidence type="ECO:0000256" key="5">
    <source>
        <dbReference type="ARBA" id="ARBA00022833"/>
    </source>
</evidence>
<evidence type="ECO:0000313" key="8">
    <source>
        <dbReference type="EMBL" id="EEF27812.1"/>
    </source>
</evidence>
<gene>
    <name evidence="8" type="ORF">RCOM_0332130</name>
</gene>
<dbReference type="AlphaFoldDB" id="B9T8K2"/>
<keyword evidence="9" id="KW-1185">Reference proteome</keyword>
<dbReference type="FunFam" id="3.30.40.10:FF:000781">
    <property type="entry name" value="Uncharacterized protein"/>
    <property type="match status" value="1"/>
</dbReference>
<dbReference type="GO" id="GO:0005737">
    <property type="term" value="C:cytoplasm"/>
    <property type="evidence" value="ECO:0000318"/>
    <property type="project" value="GO_Central"/>
</dbReference>
<name>B9T8K2_RICCO</name>
<evidence type="ECO:0000256" key="2">
    <source>
        <dbReference type="ARBA" id="ARBA00012483"/>
    </source>
</evidence>
<evidence type="ECO:0000259" key="7">
    <source>
        <dbReference type="PROSITE" id="PS50089"/>
    </source>
</evidence>
<dbReference type="GO" id="GO:0008270">
    <property type="term" value="F:zinc ion binding"/>
    <property type="evidence" value="ECO:0007669"/>
    <property type="project" value="UniProtKB-KW"/>
</dbReference>
<dbReference type="EMBL" id="EQ975096">
    <property type="protein sequence ID" value="EEF27812.1"/>
    <property type="molecule type" value="Genomic_DNA"/>
</dbReference>
<dbReference type="CDD" id="cd16454">
    <property type="entry name" value="RING-H2_PA-TM-RING"/>
    <property type="match status" value="1"/>
</dbReference>
<comment type="catalytic activity">
    <reaction evidence="1">
        <text>S-ubiquitinyl-[E2 ubiquitin-conjugating enzyme]-L-cysteine + [acceptor protein]-L-lysine = [E2 ubiquitin-conjugating enzyme]-L-cysteine + N(6)-ubiquitinyl-[acceptor protein]-L-lysine.</text>
        <dbReference type="EC" id="2.3.2.27"/>
    </reaction>
</comment>
<evidence type="ECO:0000256" key="6">
    <source>
        <dbReference type="PROSITE-ProRule" id="PRU00175"/>
    </source>
</evidence>
<dbReference type="PANTHER" id="PTHR15710">
    <property type="entry name" value="E3 UBIQUITIN-PROTEIN LIGASE PRAJA"/>
    <property type="match status" value="1"/>
</dbReference>
<evidence type="ECO:0000256" key="1">
    <source>
        <dbReference type="ARBA" id="ARBA00000900"/>
    </source>
</evidence>
<dbReference type="Proteomes" id="UP000008311">
    <property type="component" value="Unassembled WGS sequence"/>
</dbReference>
<evidence type="ECO:0000256" key="4">
    <source>
        <dbReference type="ARBA" id="ARBA00022771"/>
    </source>
</evidence>
<dbReference type="Gene3D" id="3.30.40.10">
    <property type="entry name" value="Zinc/RING finger domain, C3HC4 (zinc finger)"/>
    <property type="match status" value="1"/>
</dbReference>
<dbReference type="SUPFAM" id="SSF57850">
    <property type="entry name" value="RING/U-box"/>
    <property type="match status" value="1"/>
</dbReference>
<protein>
    <recommendedName>
        <fullName evidence="2">RING-type E3 ubiquitin transferase</fullName>
        <ecNumber evidence="2">2.3.2.27</ecNumber>
    </recommendedName>
</protein>
<dbReference type="eggNOG" id="KOG0800">
    <property type="taxonomic scope" value="Eukaryota"/>
</dbReference>
<dbReference type="InParanoid" id="B9T8K2"/>
<dbReference type="PROSITE" id="PS50089">
    <property type="entry name" value="ZF_RING_2"/>
    <property type="match status" value="1"/>
</dbReference>